<keyword evidence="2" id="KW-1185">Reference proteome</keyword>
<dbReference type="Pfam" id="PF08012">
    <property type="entry name" value="DUF1702"/>
    <property type="match status" value="1"/>
</dbReference>
<protein>
    <recommendedName>
        <fullName evidence="3">DUF1702 family protein</fullName>
    </recommendedName>
</protein>
<comment type="caution">
    <text evidence="1">The sequence shown here is derived from an EMBL/GenBank/DDBJ whole genome shotgun (WGS) entry which is preliminary data.</text>
</comment>
<dbReference type="EMBL" id="JAUTBA010000001">
    <property type="protein sequence ID" value="MDQ1152391.1"/>
    <property type="molecule type" value="Genomic_DNA"/>
</dbReference>
<dbReference type="InterPro" id="IPR012964">
    <property type="entry name" value="DUF1702"/>
</dbReference>
<gene>
    <name evidence="1" type="ORF">QE382_004375</name>
</gene>
<accession>A0ABU0UC32</accession>
<evidence type="ECO:0000313" key="2">
    <source>
        <dbReference type="Proteomes" id="UP001244640"/>
    </source>
</evidence>
<evidence type="ECO:0000313" key="1">
    <source>
        <dbReference type="EMBL" id="MDQ1152391.1"/>
    </source>
</evidence>
<evidence type="ECO:0008006" key="3">
    <source>
        <dbReference type="Google" id="ProtNLM"/>
    </source>
</evidence>
<organism evidence="1 2">
    <name type="scientific">Sphingobacterium zeae</name>
    <dbReference type="NCBI Taxonomy" id="1776859"/>
    <lineage>
        <taxon>Bacteria</taxon>
        <taxon>Pseudomonadati</taxon>
        <taxon>Bacteroidota</taxon>
        <taxon>Sphingobacteriia</taxon>
        <taxon>Sphingobacteriales</taxon>
        <taxon>Sphingobacteriaceae</taxon>
        <taxon>Sphingobacterium</taxon>
    </lineage>
</organism>
<reference evidence="1 2" key="1">
    <citation type="submission" date="2023-07" db="EMBL/GenBank/DDBJ databases">
        <title>Functional and genomic diversity of the sorghum phyllosphere microbiome.</title>
        <authorList>
            <person name="Shade A."/>
        </authorList>
    </citation>
    <scope>NUCLEOTIDE SEQUENCE [LARGE SCALE GENOMIC DNA]</scope>
    <source>
        <strain evidence="1 2">SORGH_AS_0892</strain>
    </source>
</reference>
<dbReference type="RefSeq" id="WP_307187701.1">
    <property type="nucleotide sequence ID" value="NZ_JAUTBA010000001.1"/>
</dbReference>
<dbReference type="Proteomes" id="UP001244640">
    <property type="component" value="Unassembled WGS sequence"/>
</dbReference>
<sequence length="324" mass="36085">MKEKLKIIRKSLFALPLKDANFSTRKFAIGEQGQDRLELVAKVVVAGYNLALETGYNPDLLIHQSMISRELQGFFTEGIGMGLYTLDLLSPLRSNSFWRFVESEGANHRYMSYIGAGIACGVFNHRPIETFRLRASPTSGLLILNGIGFYYAYFKPQKGIERQFIPKDLTFDDFYIECYDNGMGRAFWFVNGGNPDLIANMIFEFSPERQGSIWAGVGLAATYAGGVDKNKIEKLIALAGKHAPRLGEGSVLATHTRDVAGNKHELDLTERLLTGKSAAECQEFACNANQKLNNQSTINGKHSLQVFLEEIREWVALNQAAIIS</sequence>
<name>A0ABU0UC32_9SPHI</name>
<proteinExistence type="predicted"/>